<sequence>MDSLYWDVLPDASDSGEEEKVEDNECTPGRVPRCWRCRRKDQPCKQCKDRHLKKSALEIAISPDQEKKQDKKQEPRPDSRKITSLGLLDKNDKAKATPVKETPTRPAGDVSEPSKSAWWSSSTAASSRATIHTASDERARIESDFLDWWGNWGSSSAAQPRRTSRMQQRTVPQPRGMSPPSWGMERTRERERKRDKEFRERERRDSIESVRCWATEVASYEERGVRVETRVRGRARRGEYYAPVREEKRPPKRREKNRSPARREKNRSPARREEYRAPLRQEEYHAPPKKEEYQAREKKKYRAPAKEEPANPPAKPSPLPVPVSPTYMRDVLLLRSGFRTWGLGHVSEQSHARVVFVMAYARGTGHAKGLWPLRVIVRDDDESAEAKEFARIREEKGWKGVSEWANSLAPRDDVVQIDVDYQPAFWLMITAILIWRISSQRESHMGV</sequence>
<evidence type="ECO:0000313" key="3">
    <source>
        <dbReference type="Proteomes" id="UP000639643"/>
    </source>
</evidence>
<proteinExistence type="predicted"/>
<feature type="region of interest" description="Disordered" evidence="1">
    <location>
        <begin position="58"/>
        <end position="136"/>
    </location>
</feature>
<reference evidence="2" key="1">
    <citation type="journal article" date="2020" name="Phytopathology">
        <title>Genome Sequence Resources of Colletotrichum truncatum, C. plurivorum, C. musicola, and C. sojae: Four Species Pathogenic to Soybean (Glycine max).</title>
        <authorList>
            <person name="Rogerio F."/>
            <person name="Boufleur T.R."/>
            <person name="Ciampi-Guillardi M."/>
            <person name="Sukno S.A."/>
            <person name="Thon M.R."/>
            <person name="Massola Junior N.S."/>
            <person name="Baroncelli R."/>
        </authorList>
    </citation>
    <scope>NUCLEOTIDE SEQUENCE</scope>
    <source>
        <strain evidence="2">LFN0074</strain>
    </source>
</reference>
<dbReference type="Proteomes" id="UP000639643">
    <property type="component" value="Unassembled WGS sequence"/>
</dbReference>
<feature type="compositionally biased region" description="Basic and acidic residues" evidence="1">
    <location>
        <begin position="64"/>
        <end position="81"/>
    </location>
</feature>
<dbReference type="AlphaFoldDB" id="A0A8H6NXB5"/>
<accession>A0A8H6NXB5</accession>
<feature type="region of interest" description="Disordered" evidence="1">
    <location>
        <begin position="242"/>
        <end position="322"/>
    </location>
</feature>
<organism evidence="2 3">
    <name type="scientific">Colletotrichum musicola</name>
    <dbReference type="NCBI Taxonomy" id="2175873"/>
    <lineage>
        <taxon>Eukaryota</taxon>
        <taxon>Fungi</taxon>
        <taxon>Dikarya</taxon>
        <taxon>Ascomycota</taxon>
        <taxon>Pezizomycotina</taxon>
        <taxon>Sordariomycetes</taxon>
        <taxon>Hypocreomycetidae</taxon>
        <taxon>Glomerellales</taxon>
        <taxon>Glomerellaceae</taxon>
        <taxon>Colletotrichum</taxon>
        <taxon>Colletotrichum orchidearum species complex</taxon>
    </lineage>
</organism>
<protein>
    <submittedName>
        <fullName evidence="2">Uncharacterized protein</fullName>
    </submittedName>
</protein>
<feature type="compositionally biased region" description="Basic and acidic residues" evidence="1">
    <location>
        <begin position="185"/>
        <end position="207"/>
    </location>
</feature>
<gene>
    <name evidence="2" type="ORF">CMUS01_01184</name>
</gene>
<feature type="compositionally biased region" description="Low complexity" evidence="1">
    <location>
        <begin position="111"/>
        <end position="133"/>
    </location>
</feature>
<dbReference type="OrthoDB" id="4845627at2759"/>
<keyword evidence="3" id="KW-1185">Reference proteome</keyword>
<feature type="compositionally biased region" description="Pro residues" evidence="1">
    <location>
        <begin position="310"/>
        <end position="322"/>
    </location>
</feature>
<evidence type="ECO:0000313" key="2">
    <source>
        <dbReference type="EMBL" id="KAF6844309.1"/>
    </source>
</evidence>
<comment type="caution">
    <text evidence="2">The sequence shown here is derived from an EMBL/GenBank/DDBJ whole genome shotgun (WGS) entry which is preliminary data.</text>
</comment>
<dbReference type="EMBL" id="WIGM01000019">
    <property type="protein sequence ID" value="KAF6844309.1"/>
    <property type="molecule type" value="Genomic_DNA"/>
</dbReference>
<feature type="region of interest" description="Disordered" evidence="1">
    <location>
        <begin position="1"/>
        <end position="28"/>
    </location>
</feature>
<feature type="compositionally biased region" description="Acidic residues" evidence="1">
    <location>
        <begin position="14"/>
        <end position="25"/>
    </location>
</feature>
<evidence type="ECO:0000256" key="1">
    <source>
        <dbReference type="SAM" id="MobiDB-lite"/>
    </source>
</evidence>
<feature type="compositionally biased region" description="Basic and acidic residues" evidence="1">
    <location>
        <begin position="257"/>
        <end position="296"/>
    </location>
</feature>
<name>A0A8H6NXB5_9PEZI</name>
<feature type="region of interest" description="Disordered" evidence="1">
    <location>
        <begin position="154"/>
        <end position="207"/>
    </location>
</feature>